<gene>
    <name evidence="3" type="ORF">CIK65_04990</name>
</gene>
<organism evidence="3 4">
    <name type="scientific">Brevibacterium aurantiacum</name>
    <dbReference type="NCBI Taxonomy" id="273384"/>
    <lineage>
        <taxon>Bacteria</taxon>
        <taxon>Bacillati</taxon>
        <taxon>Actinomycetota</taxon>
        <taxon>Actinomycetes</taxon>
        <taxon>Micrococcales</taxon>
        <taxon>Brevibacteriaceae</taxon>
        <taxon>Brevibacterium</taxon>
    </lineage>
</organism>
<comment type="caution">
    <text evidence="3">The sequence shown here is derived from an EMBL/GenBank/DDBJ whole genome shotgun (WGS) entry which is preliminary data.</text>
</comment>
<dbReference type="SUPFAM" id="SSF75304">
    <property type="entry name" value="Amidase signature (AS) enzymes"/>
    <property type="match status" value="1"/>
</dbReference>
<evidence type="ECO:0000259" key="2">
    <source>
        <dbReference type="Pfam" id="PF01425"/>
    </source>
</evidence>
<name>A0A2A3YXB0_BREAU</name>
<proteinExistence type="predicted"/>
<dbReference type="Proteomes" id="UP000218620">
    <property type="component" value="Unassembled WGS sequence"/>
</dbReference>
<dbReference type="PANTHER" id="PTHR11895:SF176">
    <property type="entry name" value="AMIDASE AMID-RELATED"/>
    <property type="match status" value="1"/>
</dbReference>
<accession>A0A2A3YXB0</accession>
<dbReference type="EMBL" id="NRGQ01000005">
    <property type="protein sequence ID" value="PCC43946.1"/>
    <property type="molecule type" value="Genomic_DNA"/>
</dbReference>
<dbReference type="InterPro" id="IPR020556">
    <property type="entry name" value="Amidase_CS"/>
</dbReference>
<dbReference type="GO" id="GO:0003824">
    <property type="term" value="F:catalytic activity"/>
    <property type="evidence" value="ECO:0007669"/>
    <property type="project" value="InterPro"/>
</dbReference>
<reference evidence="3 4" key="1">
    <citation type="journal article" date="2017" name="Elife">
        <title>Extensive horizontal gene transfer in cheese-associated bacteria.</title>
        <authorList>
            <person name="Bonham K.S."/>
            <person name="Wolfe B.E."/>
            <person name="Dutton R.J."/>
        </authorList>
    </citation>
    <scope>NUCLEOTIDE SEQUENCE [LARGE SCALE GENOMIC DNA]</scope>
    <source>
        <strain evidence="3 4">962_8</strain>
    </source>
</reference>
<dbReference type="Pfam" id="PF01425">
    <property type="entry name" value="Amidase"/>
    <property type="match status" value="1"/>
</dbReference>
<dbReference type="InterPro" id="IPR023631">
    <property type="entry name" value="Amidase_dom"/>
</dbReference>
<dbReference type="InterPro" id="IPR036928">
    <property type="entry name" value="AS_sf"/>
</dbReference>
<evidence type="ECO:0000313" key="3">
    <source>
        <dbReference type="EMBL" id="PCC43946.1"/>
    </source>
</evidence>
<evidence type="ECO:0000256" key="1">
    <source>
        <dbReference type="SAM" id="MobiDB-lite"/>
    </source>
</evidence>
<feature type="region of interest" description="Disordered" evidence="1">
    <location>
        <begin position="413"/>
        <end position="437"/>
    </location>
</feature>
<protein>
    <recommendedName>
        <fullName evidence="2">Amidase domain-containing protein</fullName>
    </recommendedName>
</protein>
<dbReference type="PANTHER" id="PTHR11895">
    <property type="entry name" value="TRANSAMIDASE"/>
    <property type="match status" value="1"/>
</dbReference>
<feature type="domain" description="Amidase" evidence="2">
    <location>
        <begin position="20"/>
        <end position="444"/>
    </location>
</feature>
<dbReference type="PROSITE" id="PS00571">
    <property type="entry name" value="AMIDASES"/>
    <property type="match status" value="1"/>
</dbReference>
<evidence type="ECO:0000313" key="4">
    <source>
        <dbReference type="Proteomes" id="UP000218620"/>
    </source>
</evidence>
<sequence>MRSVGETNGAQGEQGSMQSLEQTLAAVEGIGRDLNAVTSVMGDRARTLEKKSAERAAAGEEARALEGIPFAVKDVIDVAGFPTTMGSNVSSGPDPSASAPVVSLLERAGALPVVKTNCQEYSYGILGDESAFGRVINPVDPALCTGGSSSGSAALVAAGVVPLALGTDTAGSVRVPAACQGVIGFKPTFGTVSAEGVFPLSPSFDTVGLFARDLPLLTAAFRVISGNGADASPAVSSPAETPRIDLSLLNAADESAAGVRAWASEHLSGSGKATTTSANVDYLTELIERGIDFYDIVRRYEAYVLHKQFLDDQGEQYQPGVWAKILSGQNITEAEYQSNVASLEELRATAESFFDDVDFIITPAMDGEVAAWDELGPESAAKFMRYSLPFNVLGWPAVTLPIGATVGEAQSRMAAGANSPGSAKQAKPESVQIVGPPRSDEKLLEFVSRL</sequence>
<dbReference type="InterPro" id="IPR000120">
    <property type="entry name" value="Amidase"/>
</dbReference>
<dbReference type="Gene3D" id="3.90.1300.10">
    <property type="entry name" value="Amidase signature (AS) domain"/>
    <property type="match status" value="1"/>
</dbReference>
<dbReference type="AlphaFoldDB" id="A0A2A3YXB0"/>